<evidence type="ECO:0000313" key="10">
    <source>
        <dbReference type="Proteomes" id="UP000694558"/>
    </source>
</evidence>
<keyword evidence="7" id="KW-0012">Acyltransferase</keyword>
<keyword evidence="2" id="KW-0808">Transferase</keyword>
<keyword evidence="5 8" id="KW-1133">Transmembrane helix</keyword>
<sequence>KSSYLRIWNQKKIGCILAVVTMGIYSSLLFASTFVFILLMCSVDSGNLHIWAFGIQMLLQTLWHLIIQYREYCLQEPVSVRLFLAVSSSMLLTQRITSVSMDLQEKQVKFTFDASSNMKSCVTLLPLFGYILSFTTLLGGPLCSYSQFVSHVEGIGLNLAPSPLGVVFLKLIRVSLLELARFFLIHLIKQNVYDPTRSTALYGVLWVWGLALALRIQYYSHWRISECLNNAAGFGLGENSPGDSRAWTGLTDGDFWRTEASSRMSQFARRWNATTASWLRRLVYLRSKHFPLFATFGFSLWWHGLHLGHFVGFSTWASAVIADYYIHSYLHPKLSSAWRKLLYTCLGWINTQMIVTCVVIAVELRNMSGLRLLSVTFIGLFPLCNIILLIILKLNIVIL</sequence>
<evidence type="ECO:0000256" key="1">
    <source>
        <dbReference type="ARBA" id="ARBA00004477"/>
    </source>
</evidence>
<dbReference type="InterPro" id="IPR004299">
    <property type="entry name" value="MBOAT_fam"/>
</dbReference>
<feature type="transmembrane region" description="Helical" evidence="8">
    <location>
        <begin position="12"/>
        <end position="38"/>
    </location>
</feature>
<reference evidence="9" key="1">
    <citation type="submission" date="2023-05" db="EMBL/GenBank/DDBJ databases">
        <title>High-quality long-read genome of Scophthalmus maximus.</title>
        <authorList>
            <person name="Lien S."/>
            <person name="Martinez P."/>
        </authorList>
    </citation>
    <scope>NUCLEOTIDE SEQUENCE [LARGE SCALE GENOMIC DNA]</scope>
</reference>
<dbReference type="GO" id="GO:0005789">
    <property type="term" value="C:endoplasmic reticulum membrane"/>
    <property type="evidence" value="ECO:0007669"/>
    <property type="project" value="UniProtKB-SubCell"/>
</dbReference>
<evidence type="ECO:0000256" key="6">
    <source>
        <dbReference type="ARBA" id="ARBA00023136"/>
    </source>
</evidence>
<dbReference type="PANTHER" id="PTHR13906">
    <property type="entry name" value="PORCUPINE"/>
    <property type="match status" value="1"/>
</dbReference>
<reference evidence="9" key="2">
    <citation type="submission" date="2025-08" db="UniProtKB">
        <authorList>
            <consortium name="Ensembl"/>
        </authorList>
    </citation>
    <scope>IDENTIFICATION</scope>
</reference>
<feature type="transmembrane region" description="Helical" evidence="8">
    <location>
        <begin position="127"/>
        <end position="148"/>
    </location>
</feature>
<dbReference type="Ensembl" id="ENSSMAT00000014177.2">
    <property type="protein sequence ID" value="ENSSMAP00000013991.2"/>
    <property type="gene ID" value="ENSSMAG00000008579.2"/>
</dbReference>
<keyword evidence="4" id="KW-0256">Endoplasmic reticulum</keyword>
<evidence type="ECO:0000256" key="8">
    <source>
        <dbReference type="SAM" id="Phobius"/>
    </source>
</evidence>
<comment type="subcellular location">
    <subcellularLocation>
        <location evidence="1">Endoplasmic reticulum membrane</location>
        <topology evidence="1">Multi-pass membrane protein</topology>
    </subcellularLocation>
</comment>
<organism evidence="9 10">
    <name type="scientific">Scophthalmus maximus</name>
    <name type="common">Turbot</name>
    <name type="synonym">Psetta maxima</name>
    <dbReference type="NCBI Taxonomy" id="52904"/>
    <lineage>
        <taxon>Eukaryota</taxon>
        <taxon>Metazoa</taxon>
        <taxon>Chordata</taxon>
        <taxon>Craniata</taxon>
        <taxon>Vertebrata</taxon>
        <taxon>Euteleostomi</taxon>
        <taxon>Actinopterygii</taxon>
        <taxon>Neopterygii</taxon>
        <taxon>Teleostei</taxon>
        <taxon>Neoteleostei</taxon>
        <taxon>Acanthomorphata</taxon>
        <taxon>Carangaria</taxon>
        <taxon>Pleuronectiformes</taxon>
        <taxon>Pleuronectoidei</taxon>
        <taxon>Scophthalmidae</taxon>
        <taxon>Scophthalmus</taxon>
    </lineage>
</organism>
<feature type="transmembrane region" description="Helical" evidence="8">
    <location>
        <begin position="50"/>
        <end position="67"/>
    </location>
</feature>
<evidence type="ECO:0000256" key="4">
    <source>
        <dbReference type="ARBA" id="ARBA00022824"/>
    </source>
</evidence>
<dbReference type="InterPro" id="IPR049941">
    <property type="entry name" value="LPLAT_7/PORCN-like"/>
</dbReference>
<dbReference type="GO" id="GO:0016412">
    <property type="term" value="F:serine O-acyltransferase activity"/>
    <property type="evidence" value="ECO:0007669"/>
    <property type="project" value="TreeGrafter"/>
</dbReference>
<dbReference type="Pfam" id="PF03062">
    <property type="entry name" value="MBOAT"/>
    <property type="match status" value="1"/>
</dbReference>
<gene>
    <name evidence="9" type="primary">mboat4</name>
</gene>
<keyword evidence="6 8" id="KW-0472">Membrane</keyword>
<dbReference type="Proteomes" id="UP000694558">
    <property type="component" value="Chromosome 9"/>
</dbReference>
<evidence type="ECO:0008006" key="11">
    <source>
        <dbReference type="Google" id="ProtNLM"/>
    </source>
</evidence>
<proteinExistence type="predicted"/>
<feature type="transmembrane region" description="Helical" evidence="8">
    <location>
        <begin position="368"/>
        <end position="392"/>
    </location>
</feature>
<dbReference type="GO" id="GO:0030258">
    <property type="term" value="P:lipid modification"/>
    <property type="evidence" value="ECO:0007669"/>
    <property type="project" value="TreeGrafter"/>
</dbReference>
<feature type="transmembrane region" description="Helical" evidence="8">
    <location>
        <begin position="200"/>
        <end position="218"/>
    </location>
</feature>
<name>A0A8D3A800_SCOMX</name>
<evidence type="ECO:0000256" key="7">
    <source>
        <dbReference type="ARBA" id="ARBA00023315"/>
    </source>
</evidence>
<evidence type="ECO:0000256" key="3">
    <source>
        <dbReference type="ARBA" id="ARBA00022692"/>
    </source>
</evidence>
<accession>A0A8D3A800</accession>
<feature type="transmembrane region" description="Helical" evidence="8">
    <location>
        <begin position="300"/>
        <end position="321"/>
    </location>
</feature>
<evidence type="ECO:0000256" key="2">
    <source>
        <dbReference type="ARBA" id="ARBA00022679"/>
    </source>
</evidence>
<evidence type="ECO:0000256" key="5">
    <source>
        <dbReference type="ARBA" id="ARBA00022989"/>
    </source>
</evidence>
<keyword evidence="3 8" id="KW-0812">Transmembrane</keyword>
<feature type="transmembrane region" description="Helical" evidence="8">
    <location>
        <begin position="341"/>
        <end position="362"/>
    </location>
</feature>
<protein>
    <recommendedName>
        <fullName evidence="11">Ghrelin O-acyltransferase</fullName>
    </recommendedName>
</protein>
<dbReference type="AlphaFoldDB" id="A0A8D3A800"/>
<dbReference type="PANTHER" id="PTHR13906:SF3">
    <property type="entry name" value="GHRELIN O-ACYLTRANSFERASE"/>
    <property type="match status" value="1"/>
</dbReference>
<evidence type="ECO:0000313" key="9">
    <source>
        <dbReference type="Ensembl" id="ENSSMAP00000013991.2"/>
    </source>
</evidence>
<dbReference type="GeneTree" id="ENSGT01030000234564"/>